<feature type="domain" description="RanBP2-type" evidence="6">
    <location>
        <begin position="1"/>
        <end position="27"/>
    </location>
</feature>
<reference evidence="7" key="1">
    <citation type="submission" date="2022-01" db="EMBL/GenBank/DDBJ databases">
        <title>Genome Sequence Resource for Two Populations of Ditylenchus destructor, the Migratory Endoparasitic Phytonematode.</title>
        <authorList>
            <person name="Zhang H."/>
            <person name="Lin R."/>
            <person name="Xie B."/>
        </authorList>
    </citation>
    <scope>NUCLEOTIDE SEQUENCE</scope>
    <source>
        <strain evidence="7">BazhouSP</strain>
    </source>
</reference>
<dbReference type="InterPro" id="IPR001876">
    <property type="entry name" value="Znf_RanBP2"/>
</dbReference>
<dbReference type="EMBL" id="JAKKPZ010000010">
    <property type="protein sequence ID" value="KAI1716294.1"/>
    <property type="molecule type" value="Genomic_DNA"/>
</dbReference>
<evidence type="ECO:0000256" key="3">
    <source>
        <dbReference type="ARBA" id="ARBA00022833"/>
    </source>
</evidence>
<comment type="caution">
    <text evidence="7">The sequence shown here is derived from an EMBL/GenBank/DDBJ whole genome shotgun (WGS) entry which is preliminary data.</text>
</comment>
<keyword evidence="2 4" id="KW-0863">Zinc-finger</keyword>
<dbReference type="InterPro" id="IPR036443">
    <property type="entry name" value="Znf_RanBP2_sf"/>
</dbReference>
<dbReference type="AlphaFoldDB" id="A0AAD4N5K9"/>
<evidence type="ECO:0000256" key="4">
    <source>
        <dbReference type="PROSITE-ProRule" id="PRU00322"/>
    </source>
</evidence>
<evidence type="ECO:0000313" key="7">
    <source>
        <dbReference type="EMBL" id="KAI1716294.1"/>
    </source>
</evidence>
<feature type="compositionally biased region" description="Polar residues" evidence="5">
    <location>
        <begin position="72"/>
        <end position="94"/>
    </location>
</feature>
<keyword evidence="8" id="KW-1185">Reference proteome</keyword>
<dbReference type="GO" id="GO:0003677">
    <property type="term" value="F:DNA binding"/>
    <property type="evidence" value="ECO:0007669"/>
    <property type="project" value="TreeGrafter"/>
</dbReference>
<protein>
    <submittedName>
        <fullName evidence="7">Zn-finger in ran binding protein and others domain-containing protein</fullName>
    </submittedName>
</protein>
<evidence type="ECO:0000259" key="6">
    <source>
        <dbReference type="PROSITE" id="PS50199"/>
    </source>
</evidence>
<sequence>MWDCTVCTYRNRHESFKCEICDTRKGTSTRKPRLNPTVVQQQTLVQTIAVQQTLAAQLQKKQRTSDPRSRYSPESTTSIPGTSHSAQQPTTSNVNKFNSQLLKRRPVQFRDAMVVRSAAKKKLITVNGSTFTITEYKARISPRGRKKNNSINNNNHNNFVDHHLTIVDVKILCIICGISEASFATKAFPEII</sequence>
<dbReference type="Pfam" id="PF00641">
    <property type="entry name" value="Zn_ribbon_RanBP"/>
    <property type="match status" value="1"/>
</dbReference>
<keyword evidence="1" id="KW-0479">Metal-binding</keyword>
<dbReference type="GO" id="GO:0045893">
    <property type="term" value="P:positive regulation of DNA-templated transcription"/>
    <property type="evidence" value="ECO:0007669"/>
    <property type="project" value="InterPro"/>
</dbReference>
<dbReference type="PANTHER" id="PTHR12920">
    <property type="entry name" value="RYBP AND YAF2-RELATED"/>
    <property type="match status" value="1"/>
</dbReference>
<dbReference type="InterPro" id="IPR039958">
    <property type="entry name" value="RYBP/YAF2"/>
</dbReference>
<feature type="region of interest" description="Disordered" evidence="5">
    <location>
        <begin position="58"/>
        <end position="94"/>
    </location>
</feature>
<name>A0AAD4N5K9_9BILA</name>
<evidence type="ECO:0000256" key="1">
    <source>
        <dbReference type="ARBA" id="ARBA00022723"/>
    </source>
</evidence>
<evidence type="ECO:0000313" key="8">
    <source>
        <dbReference type="Proteomes" id="UP001201812"/>
    </source>
</evidence>
<accession>A0AAD4N5K9</accession>
<evidence type="ECO:0000256" key="2">
    <source>
        <dbReference type="ARBA" id="ARBA00022771"/>
    </source>
</evidence>
<organism evidence="7 8">
    <name type="scientific">Ditylenchus destructor</name>
    <dbReference type="NCBI Taxonomy" id="166010"/>
    <lineage>
        <taxon>Eukaryota</taxon>
        <taxon>Metazoa</taxon>
        <taxon>Ecdysozoa</taxon>
        <taxon>Nematoda</taxon>
        <taxon>Chromadorea</taxon>
        <taxon>Rhabditida</taxon>
        <taxon>Tylenchina</taxon>
        <taxon>Tylenchomorpha</taxon>
        <taxon>Sphaerularioidea</taxon>
        <taxon>Anguinidae</taxon>
        <taxon>Anguininae</taxon>
        <taxon>Ditylenchus</taxon>
    </lineage>
</organism>
<dbReference type="PROSITE" id="PS01358">
    <property type="entry name" value="ZF_RANBP2_1"/>
    <property type="match status" value="1"/>
</dbReference>
<proteinExistence type="predicted"/>
<dbReference type="GO" id="GO:0008270">
    <property type="term" value="F:zinc ion binding"/>
    <property type="evidence" value="ECO:0007669"/>
    <property type="project" value="UniProtKB-KW"/>
</dbReference>
<dbReference type="GO" id="GO:0003712">
    <property type="term" value="F:transcription coregulator activity"/>
    <property type="evidence" value="ECO:0007669"/>
    <property type="project" value="TreeGrafter"/>
</dbReference>
<evidence type="ECO:0000256" key="5">
    <source>
        <dbReference type="SAM" id="MobiDB-lite"/>
    </source>
</evidence>
<gene>
    <name evidence="7" type="ORF">DdX_07337</name>
</gene>
<dbReference type="PROSITE" id="PS50199">
    <property type="entry name" value="ZF_RANBP2_2"/>
    <property type="match status" value="1"/>
</dbReference>
<dbReference type="GO" id="GO:0005634">
    <property type="term" value="C:nucleus"/>
    <property type="evidence" value="ECO:0007669"/>
    <property type="project" value="TreeGrafter"/>
</dbReference>
<dbReference type="PANTHER" id="PTHR12920:SF4">
    <property type="entry name" value="GEO03726P1"/>
    <property type="match status" value="1"/>
</dbReference>
<dbReference type="SUPFAM" id="SSF90209">
    <property type="entry name" value="Ran binding protein zinc finger-like"/>
    <property type="match status" value="1"/>
</dbReference>
<keyword evidence="3" id="KW-0862">Zinc</keyword>
<dbReference type="Gene3D" id="4.10.1060.10">
    <property type="entry name" value="Zinc finger, RanBP2-type"/>
    <property type="match status" value="1"/>
</dbReference>
<dbReference type="Proteomes" id="UP001201812">
    <property type="component" value="Unassembled WGS sequence"/>
</dbReference>